<evidence type="ECO:0000313" key="2">
    <source>
        <dbReference type="EMBL" id="HJC06784.1"/>
    </source>
</evidence>
<dbReference type="Proteomes" id="UP000823910">
    <property type="component" value="Unassembled WGS sequence"/>
</dbReference>
<proteinExistence type="predicted"/>
<reference evidence="2" key="2">
    <citation type="submission" date="2021-04" db="EMBL/GenBank/DDBJ databases">
        <authorList>
            <person name="Gilroy R."/>
        </authorList>
    </citation>
    <scope>NUCLEOTIDE SEQUENCE</scope>
    <source>
        <strain evidence="2">CHK180-15479</strain>
    </source>
</reference>
<accession>A0A9D2N281</accession>
<feature type="region of interest" description="Disordered" evidence="1">
    <location>
        <begin position="201"/>
        <end position="222"/>
    </location>
</feature>
<reference evidence="2" key="1">
    <citation type="journal article" date="2021" name="PeerJ">
        <title>Extensive microbial diversity within the chicken gut microbiome revealed by metagenomics and culture.</title>
        <authorList>
            <person name="Gilroy R."/>
            <person name="Ravi A."/>
            <person name="Getino M."/>
            <person name="Pursley I."/>
            <person name="Horton D.L."/>
            <person name="Alikhan N.F."/>
            <person name="Baker D."/>
            <person name="Gharbi K."/>
            <person name="Hall N."/>
            <person name="Watson M."/>
            <person name="Adriaenssens E.M."/>
            <person name="Foster-Nyarko E."/>
            <person name="Jarju S."/>
            <person name="Secka A."/>
            <person name="Antonio M."/>
            <person name="Oren A."/>
            <person name="Chaudhuri R.R."/>
            <person name="La Ragione R."/>
            <person name="Hildebrand F."/>
            <person name="Pallen M.J."/>
        </authorList>
    </citation>
    <scope>NUCLEOTIDE SEQUENCE</scope>
    <source>
        <strain evidence="2">CHK180-15479</strain>
    </source>
</reference>
<evidence type="ECO:0000256" key="1">
    <source>
        <dbReference type="SAM" id="MobiDB-lite"/>
    </source>
</evidence>
<comment type="caution">
    <text evidence="2">The sequence shown here is derived from an EMBL/GenBank/DDBJ whole genome shotgun (WGS) entry which is preliminary data.</text>
</comment>
<sequence>MPNLKENPRDRVLLAYEKELLDQIYGRNAAFPESSRQRAEELADEFCQTFLGNGDPAGQEVRQALNGIALNGRPFPFFRDDLAVQGELSREQSRRIMAYAMLKIRQEVLYTENPKIPDGRNHVVFRGADGRAQSLVREEAVQLSPPVRPQELGGWKAFANRVFGAYKEETAAYEAGRLEYEEKKRAYDAQQAHRSMERHYEEMGVPTAAPAPPGTEDDRSRRPMGFSELQKGLRSADHWWHVNSREYKEVLASLNEVNQLWDAQNTPENGRRMLAAYDRLEKSCAAYLKERSGSHETDMGTRRAELVRKIQELQRKERQELWKELDRMQPAGPARAPQTVGDILSEARRLDLSQAERIAEIGAGTSTRSDITIQGYRGIFTEDRRNDPNKPVDSMGGILQRAVEEDEAALAEGRPHAFSGNTLGKFKEWIDGIPLYEKLRELRTEDEIFDYLSREMIFVPEGPKAQEEADKRRNTYREFAKRLEEAYRDPKAFIDSLPDYLPGAKMKGAARVDADTVLQNMLYLAYGESSIPREDVSKLIKSAQHGSFATNLIRLSSRRDPQEVNKYLQELAKEGHKPAFTDSGEIEEIRRFFKAIEKKTGSFRVAAVAQIPMDRRSHLNERNIATSLMADLLGCPEAAARSETAKVTTQDGTVKTGVLMEFVEGLSGGALWDSEGQEKVRTAALRSGGLKRTIADLQVLDCICGQIDRHMNNVIFQTDPQTGAIVSMKGIDNDMSFGLSTVNNFGYHGIRLGMIRTVSESMVQALNSLDKEVIDYRFHHLLTKEERDALWNRVDTMRDWVNSDFVRKVPDDQWENEKWETLAEGLPQPSGYAPCENLFYRVGSTVLGIRSEQMKAARAHSSQNTMNSWIQYGMDFAKADHAGRQALRGRDPVTLARAARSAEQPRQTPPQNKAPAVGGQGRQRNR</sequence>
<feature type="region of interest" description="Disordered" evidence="1">
    <location>
        <begin position="889"/>
        <end position="926"/>
    </location>
</feature>
<protein>
    <recommendedName>
        <fullName evidence="4">PI3K/PI4K catalytic domain-containing protein</fullName>
    </recommendedName>
</protein>
<dbReference type="AlphaFoldDB" id="A0A9D2N281"/>
<dbReference type="EMBL" id="DWWT01000059">
    <property type="protein sequence ID" value="HJC06784.1"/>
    <property type="molecule type" value="Genomic_DNA"/>
</dbReference>
<evidence type="ECO:0000313" key="3">
    <source>
        <dbReference type="Proteomes" id="UP000823910"/>
    </source>
</evidence>
<evidence type="ECO:0008006" key="4">
    <source>
        <dbReference type="Google" id="ProtNLM"/>
    </source>
</evidence>
<name>A0A9D2N281_9FIRM</name>
<gene>
    <name evidence="2" type="ORF">H9704_11635</name>
</gene>
<organism evidence="2 3">
    <name type="scientific">Candidatus Enterocloster excrementipullorum</name>
    <dbReference type="NCBI Taxonomy" id="2838559"/>
    <lineage>
        <taxon>Bacteria</taxon>
        <taxon>Bacillati</taxon>
        <taxon>Bacillota</taxon>
        <taxon>Clostridia</taxon>
        <taxon>Lachnospirales</taxon>
        <taxon>Lachnospiraceae</taxon>
        <taxon>Enterocloster</taxon>
    </lineage>
</organism>